<protein>
    <submittedName>
        <fullName evidence="3">Uncharacterized protein</fullName>
    </submittedName>
</protein>
<keyword evidence="1" id="KW-0175">Coiled coil</keyword>
<feature type="region of interest" description="Disordered" evidence="2">
    <location>
        <begin position="307"/>
        <end position="383"/>
    </location>
</feature>
<reference evidence="3 4" key="1">
    <citation type="journal article" date="2015" name="Fungal Genet. Biol.">
        <title>Evolution of novel wood decay mechanisms in Agaricales revealed by the genome sequences of Fistulina hepatica and Cylindrobasidium torrendii.</title>
        <authorList>
            <person name="Floudas D."/>
            <person name="Held B.W."/>
            <person name="Riley R."/>
            <person name="Nagy L.G."/>
            <person name="Koehler G."/>
            <person name="Ransdell A.S."/>
            <person name="Younus H."/>
            <person name="Chow J."/>
            <person name="Chiniquy J."/>
            <person name="Lipzen A."/>
            <person name="Tritt A."/>
            <person name="Sun H."/>
            <person name="Haridas S."/>
            <person name="LaButti K."/>
            <person name="Ohm R.A."/>
            <person name="Kues U."/>
            <person name="Blanchette R.A."/>
            <person name="Grigoriev I.V."/>
            <person name="Minto R.E."/>
            <person name="Hibbett D.S."/>
        </authorList>
    </citation>
    <scope>NUCLEOTIDE SEQUENCE [LARGE SCALE GENOMIC DNA]</scope>
    <source>
        <strain evidence="3 4">FP15055 ss-10</strain>
    </source>
</reference>
<sequence length="383" mass="42162">MSPHPQPQPLPASPRYADSERGTSLDSLAPPSSFPAALFETKRPLLTPSGPSSATIQDKANRAMLLSEHDRNALWLILLASFGETDTKDQVLNRIANSVFNLKLAPERLDPSELADYLENLELTNNLSHGREPKSGRQERVVGECSQRLGLVTSGLNGQQHLVADDAASNVLAGVIQALLEQLEETIGTMECATNTLQVGDRPIRRSSLAKMRMELERAKVTKAQLEDAIAKLRTELNFDARRRLHEVVEGCDPYVKMSVEEGRPEYAQMIHEDHAVTESAVYQDLLERYKHVSKNLTILTRREKLRDGTVPEKVPEDSESSLAGPLMPTAASTSLSQNHPAPTKLKDLKRSTGGQGDGLGPQLRSAPPNKKFKRSAPKLKHV</sequence>
<feature type="compositionally biased region" description="Polar residues" evidence="2">
    <location>
        <begin position="331"/>
        <end position="341"/>
    </location>
</feature>
<dbReference type="AlphaFoldDB" id="A0A0D7BE21"/>
<evidence type="ECO:0000313" key="3">
    <source>
        <dbReference type="EMBL" id="KIY67846.1"/>
    </source>
</evidence>
<feature type="compositionally biased region" description="Basic and acidic residues" evidence="2">
    <location>
        <begin position="307"/>
        <end position="317"/>
    </location>
</feature>
<keyword evidence="4" id="KW-1185">Reference proteome</keyword>
<evidence type="ECO:0000313" key="4">
    <source>
        <dbReference type="Proteomes" id="UP000054007"/>
    </source>
</evidence>
<feature type="coiled-coil region" evidence="1">
    <location>
        <begin position="209"/>
        <end position="243"/>
    </location>
</feature>
<name>A0A0D7BE21_9AGAR</name>
<feature type="compositionally biased region" description="Basic residues" evidence="2">
    <location>
        <begin position="371"/>
        <end position="383"/>
    </location>
</feature>
<feature type="region of interest" description="Disordered" evidence="2">
    <location>
        <begin position="1"/>
        <end position="33"/>
    </location>
</feature>
<dbReference type="Proteomes" id="UP000054007">
    <property type="component" value="Unassembled WGS sequence"/>
</dbReference>
<evidence type="ECO:0000256" key="2">
    <source>
        <dbReference type="SAM" id="MobiDB-lite"/>
    </source>
</evidence>
<evidence type="ECO:0000256" key="1">
    <source>
        <dbReference type="SAM" id="Coils"/>
    </source>
</evidence>
<gene>
    <name evidence="3" type="ORF">CYLTODRAFT_490250</name>
</gene>
<dbReference type="EMBL" id="KN880515">
    <property type="protein sequence ID" value="KIY67846.1"/>
    <property type="molecule type" value="Genomic_DNA"/>
</dbReference>
<accession>A0A0D7BE21</accession>
<feature type="compositionally biased region" description="Pro residues" evidence="2">
    <location>
        <begin position="1"/>
        <end position="12"/>
    </location>
</feature>
<organism evidence="3 4">
    <name type="scientific">Cylindrobasidium torrendii FP15055 ss-10</name>
    <dbReference type="NCBI Taxonomy" id="1314674"/>
    <lineage>
        <taxon>Eukaryota</taxon>
        <taxon>Fungi</taxon>
        <taxon>Dikarya</taxon>
        <taxon>Basidiomycota</taxon>
        <taxon>Agaricomycotina</taxon>
        <taxon>Agaricomycetes</taxon>
        <taxon>Agaricomycetidae</taxon>
        <taxon>Agaricales</taxon>
        <taxon>Marasmiineae</taxon>
        <taxon>Physalacriaceae</taxon>
        <taxon>Cylindrobasidium</taxon>
    </lineage>
</organism>
<proteinExistence type="predicted"/>